<protein>
    <submittedName>
        <fullName evidence="9">OmpP1/FadL family transporter</fullName>
    </submittedName>
</protein>
<comment type="caution">
    <text evidence="9">The sequence shown here is derived from an EMBL/GenBank/DDBJ whole genome shotgun (WGS) entry which is preliminary data.</text>
</comment>
<feature type="signal peptide" evidence="8">
    <location>
        <begin position="1"/>
        <end position="22"/>
    </location>
</feature>
<proteinExistence type="inferred from homology"/>
<reference evidence="9 10" key="1">
    <citation type="submission" date="2024-10" db="EMBL/GenBank/DDBJ databases">
        <authorList>
            <person name="Yang X.-N."/>
        </authorList>
    </citation>
    <scope>NUCLEOTIDE SEQUENCE [LARGE SCALE GENOMIC DNA]</scope>
    <source>
        <strain evidence="9 10">CAU 1059</strain>
    </source>
</reference>
<keyword evidence="4" id="KW-0812">Transmembrane</keyword>
<dbReference type="InterPro" id="IPR005017">
    <property type="entry name" value="OMPP1/FadL/TodX"/>
</dbReference>
<evidence type="ECO:0000256" key="8">
    <source>
        <dbReference type="SAM" id="SignalP"/>
    </source>
</evidence>
<gene>
    <name evidence="9" type="ORF">ACGRVM_03155</name>
</gene>
<name>A0ABW7I4S3_9RHOB</name>
<dbReference type="PANTHER" id="PTHR35093">
    <property type="entry name" value="OUTER MEMBRANE PROTEIN NMB0088-RELATED"/>
    <property type="match status" value="1"/>
</dbReference>
<keyword evidence="10" id="KW-1185">Reference proteome</keyword>
<sequence>MMKRTLWTTAALAAMGAGAATAGNLDLTKTPIDLIFEEGNYAELSYAFVTPSVTGRDLLGNPISNVANDFSVLGSGVKFQLNDQLSFAIIHDQPYGVDVQYNGNPATTLLGSTMADADTNALTMLARYQMSNGFSVYGGPRVVRAKGEVTLSGLAYGPLNGYNVKFSSDQATGYVLGTSYEIPEIAFRAALTYHSEVELDMPTVETFPGGAPLATGTTTSKLPQSVKLQVQSGIAENTLAFGSVRWSEHGVFQLDPPSAAPNLTELDDAWTYEVGIGRRFTDKFSGSITYSYEDETGNDLVSPLAPTKNRQILTVGGEYQVTEAVTVSGGLRYIWIGDAIAETGTPDAPRAIFSGNDAVTFGMKVGISF</sequence>
<evidence type="ECO:0000256" key="4">
    <source>
        <dbReference type="ARBA" id="ARBA00022692"/>
    </source>
</evidence>
<dbReference type="Proteomes" id="UP001607157">
    <property type="component" value="Unassembled WGS sequence"/>
</dbReference>
<evidence type="ECO:0000256" key="7">
    <source>
        <dbReference type="ARBA" id="ARBA00023237"/>
    </source>
</evidence>
<organism evidence="9 10">
    <name type="scientific">Roseovarius aquimarinus</name>
    <dbReference type="NCBI Taxonomy" id="1229156"/>
    <lineage>
        <taxon>Bacteria</taxon>
        <taxon>Pseudomonadati</taxon>
        <taxon>Pseudomonadota</taxon>
        <taxon>Alphaproteobacteria</taxon>
        <taxon>Rhodobacterales</taxon>
        <taxon>Roseobacteraceae</taxon>
        <taxon>Roseovarius</taxon>
    </lineage>
</organism>
<dbReference type="EMBL" id="JBIHMM010000001">
    <property type="protein sequence ID" value="MFH0252874.1"/>
    <property type="molecule type" value="Genomic_DNA"/>
</dbReference>
<evidence type="ECO:0000313" key="9">
    <source>
        <dbReference type="EMBL" id="MFH0252874.1"/>
    </source>
</evidence>
<evidence type="ECO:0000256" key="3">
    <source>
        <dbReference type="ARBA" id="ARBA00022452"/>
    </source>
</evidence>
<keyword evidence="5 8" id="KW-0732">Signal</keyword>
<evidence type="ECO:0000256" key="5">
    <source>
        <dbReference type="ARBA" id="ARBA00022729"/>
    </source>
</evidence>
<dbReference type="PANTHER" id="PTHR35093:SF8">
    <property type="entry name" value="OUTER MEMBRANE PROTEIN NMB0088-RELATED"/>
    <property type="match status" value="1"/>
</dbReference>
<keyword evidence="3" id="KW-1134">Transmembrane beta strand</keyword>
<comment type="similarity">
    <text evidence="2">Belongs to the OmpP1/FadL family.</text>
</comment>
<dbReference type="SUPFAM" id="SSF56935">
    <property type="entry name" value="Porins"/>
    <property type="match status" value="1"/>
</dbReference>
<keyword evidence="6" id="KW-0472">Membrane</keyword>
<evidence type="ECO:0000313" key="10">
    <source>
        <dbReference type="Proteomes" id="UP001607157"/>
    </source>
</evidence>
<dbReference type="RefSeq" id="WP_377168782.1">
    <property type="nucleotide sequence ID" value="NZ_JBHTJC010000001.1"/>
</dbReference>
<keyword evidence="7" id="KW-0998">Cell outer membrane</keyword>
<evidence type="ECO:0000256" key="2">
    <source>
        <dbReference type="ARBA" id="ARBA00008163"/>
    </source>
</evidence>
<comment type="subcellular location">
    <subcellularLocation>
        <location evidence="1">Cell outer membrane</location>
        <topology evidence="1">Multi-pass membrane protein</topology>
    </subcellularLocation>
</comment>
<dbReference type="Pfam" id="PF03349">
    <property type="entry name" value="Toluene_X"/>
    <property type="match status" value="1"/>
</dbReference>
<dbReference type="Gene3D" id="2.40.160.60">
    <property type="entry name" value="Outer membrane protein transport protein (OMPP1/FadL/TodX)"/>
    <property type="match status" value="1"/>
</dbReference>
<evidence type="ECO:0000256" key="6">
    <source>
        <dbReference type="ARBA" id="ARBA00023136"/>
    </source>
</evidence>
<evidence type="ECO:0000256" key="1">
    <source>
        <dbReference type="ARBA" id="ARBA00004571"/>
    </source>
</evidence>
<feature type="chain" id="PRO_5045537931" evidence="8">
    <location>
        <begin position="23"/>
        <end position="369"/>
    </location>
</feature>
<accession>A0ABW7I4S3</accession>